<evidence type="ECO:0000256" key="8">
    <source>
        <dbReference type="SAM" id="Phobius"/>
    </source>
</evidence>
<feature type="transmembrane region" description="Helical" evidence="8">
    <location>
        <begin position="113"/>
        <end position="133"/>
    </location>
</feature>
<proteinExistence type="inferred from homology"/>
<comment type="caution">
    <text evidence="9">The sequence shown here is derived from an EMBL/GenBank/DDBJ whole genome shotgun (WGS) entry which is preliminary data.</text>
</comment>
<name>A0A919X7P1_9BACI</name>
<evidence type="ECO:0000256" key="2">
    <source>
        <dbReference type="ARBA" id="ARBA00007998"/>
    </source>
</evidence>
<feature type="transmembrane region" description="Helical" evidence="8">
    <location>
        <begin position="40"/>
        <end position="62"/>
    </location>
</feature>
<gene>
    <name evidence="9" type="primary">gerIB</name>
    <name evidence="9" type="ORF">J43TS3_05830</name>
</gene>
<dbReference type="Pfam" id="PF03845">
    <property type="entry name" value="Spore_permease"/>
    <property type="match status" value="1"/>
</dbReference>
<evidence type="ECO:0000256" key="3">
    <source>
        <dbReference type="ARBA" id="ARBA00022448"/>
    </source>
</evidence>
<dbReference type="PANTHER" id="PTHR34975:SF2">
    <property type="entry name" value="SPORE GERMINATION PROTEIN A2"/>
    <property type="match status" value="1"/>
</dbReference>
<dbReference type="InterPro" id="IPR004761">
    <property type="entry name" value="Spore_GerAB"/>
</dbReference>
<keyword evidence="4" id="KW-0309">Germination</keyword>
<keyword evidence="7 8" id="KW-0472">Membrane</keyword>
<feature type="transmembrane region" description="Helical" evidence="8">
    <location>
        <begin position="335"/>
        <end position="354"/>
    </location>
</feature>
<reference evidence="9" key="1">
    <citation type="submission" date="2021-03" db="EMBL/GenBank/DDBJ databases">
        <title>Antimicrobial resistance genes in bacteria isolated from Japanese honey, and their potential for conferring macrolide and lincosamide resistance in the American foulbrood pathogen Paenibacillus larvae.</title>
        <authorList>
            <person name="Okamoto M."/>
            <person name="Kumagai M."/>
            <person name="Kanamori H."/>
            <person name="Takamatsu D."/>
        </authorList>
    </citation>
    <scope>NUCLEOTIDE SEQUENCE</scope>
    <source>
        <strain evidence="9">J43TS3</strain>
    </source>
</reference>
<dbReference type="GO" id="GO:0009847">
    <property type="term" value="P:spore germination"/>
    <property type="evidence" value="ECO:0007669"/>
    <property type="project" value="InterPro"/>
</dbReference>
<feature type="transmembrane region" description="Helical" evidence="8">
    <location>
        <begin position="188"/>
        <end position="208"/>
    </location>
</feature>
<accession>A0A919X7P1</accession>
<protein>
    <submittedName>
        <fullName evidence="9">Germination protein</fullName>
    </submittedName>
</protein>
<sequence length="367" mass="41841">MEQSKGKIGIKEFVAISMIILSTKLTDDTPAILYEKLYNAGWMAIIINGIVTILPIFLLIRVITNYQGKGLIEVTNQLFGRFLGYIILFALWLGILAATIIDTAIYTDIVSSMYFVKTPTIVIYGVLMLASAYGAKKGLEKIGSVAWTVFPYLQVPFLIALILTIRHGNTSFLFPFFGPGEWTIMKESVMKLSIFADYLYLFILVPFLSTAATIKKGSWISLFFVVINLVLAMTSFVFLFDYNSLMQMNYPFHEVIRTISAGFITNMETFFFPFWLIGTFVRFSVYLYINALLFGHLFKIKNFEYIIPSLATLIIFIGIIPDTPTFTIFYLRETVLNILSPVFFFLPCLMWLIAKLKGDFKHEKANQ</sequence>
<feature type="transmembrane region" description="Helical" evidence="8">
    <location>
        <begin position="305"/>
        <end position="329"/>
    </location>
</feature>
<keyword evidence="10" id="KW-1185">Reference proteome</keyword>
<dbReference type="NCBIfam" id="TIGR00912">
    <property type="entry name" value="2A0309"/>
    <property type="match status" value="1"/>
</dbReference>
<comment type="subcellular location">
    <subcellularLocation>
        <location evidence="1">Membrane</location>
        <topology evidence="1">Multi-pass membrane protein</topology>
    </subcellularLocation>
</comment>
<keyword evidence="5 8" id="KW-0812">Transmembrane</keyword>
<organism evidence="9 10">
    <name type="scientific">Ornithinibacillus bavariensis</name>
    <dbReference type="NCBI Taxonomy" id="545502"/>
    <lineage>
        <taxon>Bacteria</taxon>
        <taxon>Bacillati</taxon>
        <taxon>Bacillota</taxon>
        <taxon>Bacilli</taxon>
        <taxon>Bacillales</taxon>
        <taxon>Bacillaceae</taxon>
        <taxon>Ornithinibacillus</taxon>
    </lineage>
</organism>
<evidence type="ECO:0000256" key="7">
    <source>
        <dbReference type="ARBA" id="ARBA00023136"/>
    </source>
</evidence>
<dbReference type="RefSeq" id="WP_212919467.1">
    <property type="nucleotide sequence ID" value="NZ_BORP01000001.1"/>
</dbReference>
<comment type="similarity">
    <text evidence="2">Belongs to the amino acid-polyamine-organocation (APC) superfamily. Spore germination protein (SGP) (TC 2.A.3.9) family.</text>
</comment>
<feature type="transmembrane region" description="Helical" evidence="8">
    <location>
        <begin position="220"/>
        <end position="240"/>
    </location>
</feature>
<dbReference type="PANTHER" id="PTHR34975">
    <property type="entry name" value="SPORE GERMINATION PROTEIN A2"/>
    <property type="match status" value="1"/>
</dbReference>
<evidence type="ECO:0000256" key="4">
    <source>
        <dbReference type="ARBA" id="ARBA00022544"/>
    </source>
</evidence>
<feature type="transmembrane region" description="Helical" evidence="8">
    <location>
        <begin position="270"/>
        <end position="293"/>
    </location>
</feature>
<evidence type="ECO:0000256" key="6">
    <source>
        <dbReference type="ARBA" id="ARBA00022989"/>
    </source>
</evidence>
<keyword evidence="6 8" id="KW-1133">Transmembrane helix</keyword>
<dbReference type="EMBL" id="BORP01000001">
    <property type="protein sequence ID" value="GIO25972.1"/>
    <property type="molecule type" value="Genomic_DNA"/>
</dbReference>
<dbReference type="GO" id="GO:0016020">
    <property type="term" value="C:membrane"/>
    <property type="evidence" value="ECO:0007669"/>
    <property type="project" value="UniProtKB-SubCell"/>
</dbReference>
<dbReference type="Proteomes" id="UP000676917">
    <property type="component" value="Unassembled WGS sequence"/>
</dbReference>
<keyword evidence="3" id="KW-0813">Transport</keyword>
<feature type="transmembrane region" description="Helical" evidence="8">
    <location>
        <begin position="82"/>
        <end position="101"/>
    </location>
</feature>
<feature type="transmembrane region" description="Helical" evidence="8">
    <location>
        <begin position="145"/>
        <end position="168"/>
    </location>
</feature>
<evidence type="ECO:0000256" key="5">
    <source>
        <dbReference type="ARBA" id="ARBA00022692"/>
    </source>
</evidence>
<evidence type="ECO:0000256" key="1">
    <source>
        <dbReference type="ARBA" id="ARBA00004141"/>
    </source>
</evidence>
<evidence type="ECO:0000313" key="10">
    <source>
        <dbReference type="Proteomes" id="UP000676917"/>
    </source>
</evidence>
<evidence type="ECO:0000313" key="9">
    <source>
        <dbReference type="EMBL" id="GIO25972.1"/>
    </source>
</evidence>
<dbReference type="AlphaFoldDB" id="A0A919X7P1"/>